<dbReference type="SUPFAM" id="SSF46689">
    <property type="entry name" value="Homeodomain-like"/>
    <property type="match status" value="1"/>
</dbReference>
<dbReference type="GO" id="GO:0003700">
    <property type="term" value="F:DNA-binding transcription factor activity"/>
    <property type="evidence" value="ECO:0007669"/>
    <property type="project" value="InterPro"/>
</dbReference>
<feature type="compositionally biased region" description="Low complexity" evidence="4">
    <location>
        <begin position="282"/>
        <end position="291"/>
    </location>
</feature>
<dbReference type="PROSITE" id="PS01124">
    <property type="entry name" value="HTH_ARAC_FAMILY_2"/>
    <property type="match status" value="1"/>
</dbReference>
<feature type="region of interest" description="Disordered" evidence="4">
    <location>
        <begin position="86"/>
        <end position="109"/>
    </location>
</feature>
<accession>A0A4U1JRS3</accession>
<name>A0A4U1JRS3_RHOCA</name>
<organism evidence="6 7">
    <name type="scientific">Rhodobacter capsulatus</name>
    <name type="common">Rhodopseudomonas capsulata</name>
    <dbReference type="NCBI Taxonomy" id="1061"/>
    <lineage>
        <taxon>Bacteria</taxon>
        <taxon>Pseudomonadati</taxon>
        <taxon>Pseudomonadota</taxon>
        <taxon>Alphaproteobacteria</taxon>
        <taxon>Rhodobacterales</taxon>
        <taxon>Rhodobacter group</taxon>
        <taxon>Rhodobacter</taxon>
    </lineage>
</organism>
<feature type="domain" description="HTH araC/xylS-type" evidence="5">
    <location>
        <begin position="1"/>
        <end position="70"/>
    </location>
</feature>
<evidence type="ECO:0000256" key="2">
    <source>
        <dbReference type="ARBA" id="ARBA00023125"/>
    </source>
</evidence>
<dbReference type="GO" id="GO:0043565">
    <property type="term" value="F:sequence-specific DNA binding"/>
    <property type="evidence" value="ECO:0007669"/>
    <property type="project" value="InterPro"/>
</dbReference>
<evidence type="ECO:0000313" key="6">
    <source>
        <dbReference type="EMBL" id="TKD21680.1"/>
    </source>
</evidence>
<evidence type="ECO:0000313" key="7">
    <source>
        <dbReference type="Proteomes" id="UP000310597"/>
    </source>
</evidence>
<keyword evidence="2" id="KW-0238">DNA-binding</keyword>
<dbReference type="InterPro" id="IPR018060">
    <property type="entry name" value="HTH_AraC"/>
</dbReference>
<gene>
    <name evidence="6" type="ORF">FBT96_08010</name>
</gene>
<dbReference type="PANTHER" id="PTHR46796">
    <property type="entry name" value="HTH-TYPE TRANSCRIPTIONAL ACTIVATOR RHAS-RELATED"/>
    <property type="match status" value="1"/>
</dbReference>
<dbReference type="InterPro" id="IPR009057">
    <property type="entry name" value="Homeodomain-like_sf"/>
</dbReference>
<dbReference type="Proteomes" id="UP000310597">
    <property type="component" value="Unassembled WGS sequence"/>
</dbReference>
<evidence type="ECO:0000256" key="4">
    <source>
        <dbReference type="SAM" id="MobiDB-lite"/>
    </source>
</evidence>
<evidence type="ECO:0000256" key="1">
    <source>
        <dbReference type="ARBA" id="ARBA00023015"/>
    </source>
</evidence>
<comment type="caution">
    <text evidence="6">The sequence shown here is derived from an EMBL/GenBank/DDBJ whole genome shotgun (WGS) entry which is preliminary data.</text>
</comment>
<keyword evidence="3" id="KW-0804">Transcription</keyword>
<feature type="compositionally biased region" description="Gly residues" evidence="4">
    <location>
        <begin position="266"/>
        <end position="281"/>
    </location>
</feature>
<dbReference type="Gene3D" id="1.10.10.60">
    <property type="entry name" value="Homeodomain-like"/>
    <property type="match status" value="1"/>
</dbReference>
<feature type="region of interest" description="Disordered" evidence="4">
    <location>
        <begin position="176"/>
        <end position="291"/>
    </location>
</feature>
<dbReference type="EMBL" id="SWJZ01000026">
    <property type="protein sequence ID" value="TKD21680.1"/>
    <property type="molecule type" value="Genomic_DNA"/>
</dbReference>
<evidence type="ECO:0000259" key="5">
    <source>
        <dbReference type="PROSITE" id="PS01124"/>
    </source>
</evidence>
<dbReference type="SMART" id="SM00342">
    <property type="entry name" value="HTH_ARAC"/>
    <property type="match status" value="1"/>
</dbReference>
<dbReference type="InterPro" id="IPR050204">
    <property type="entry name" value="AraC_XylS_family_regulators"/>
</dbReference>
<sequence length="291" mass="31113">MRRLHRLAEAVGLSPSRFSQAFKKTTGKTPLQWQQERRIDPVKRALLSSKMMIADVSMQVGFADQAHLTRGGAATRARRLRPGCAPGAAADPGHRPTAGAFGSPGLAQRQRKRAARGVVVGRAGPHHMLAVQQVADMQLQRRRFRQPMAERGIKPRRRLAFAAVLRVERIAAEMARPRPGVTSPRAPLPASVDLPQSAAPCPQSRRACAGCPSPRRWPCRNRSRSASTPRSARSSPPDRSRAPGSCRSSRARSRRSDPVGAAAAGLSGGGRAARALAGGGVRQARAGSPGR</sequence>
<proteinExistence type="predicted"/>
<reference evidence="6 7" key="1">
    <citation type="submission" date="2019-04" db="EMBL/GenBank/DDBJ databases">
        <title>Draft Whole-Genome sequence of the purple photosynthetic bacterium Rhodobacter capsulatus SP108 with an indigenous class A beta-lactamase.</title>
        <authorList>
            <person name="Robertson S."/>
            <person name="Meyer T.E."/>
            <person name="Kyndt J.A."/>
        </authorList>
    </citation>
    <scope>NUCLEOTIDE SEQUENCE [LARGE SCALE GENOMIC DNA]</scope>
    <source>
        <strain evidence="6 7">SP108</strain>
    </source>
</reference>
<dbReference type="OrthoDB" id="9793400at2"/>
<evidence type="ECO:0000256" key="3">
    <source>
        <dbReference type="ARBA" id="ARBA00023163"/>
    </source>
</evidence>
<dbReference type="AlphaFoldDB" id="A0A4U1JRS3"/>
<protein>
    <submittedName>
        <fullName evidence="6">Helix-turn-helix transcriptional regulator</fullName>
    </submittedName>
</protein>
<dbReference type="PANTHER" id="PTHR46796:SF14">
    <property type="entry name" value="TRANSCRIPTIONAL REGULATORY PROTEIN"/>
    <property type="match status" value="1"/>
</dbReference>
<keyword evidence="1" id="KW-0805">Transcription regulation</keyword>
<dbReference type="Pfam" id="PF12833">
    <property type="entry name" value="HTH_18"/>
    <property type="match status" value="1"/>
</dbReference>
<feature type="compositionally biased region" description="Low complexity" evidence="4">
    <location>
        <begin position="224"/>
        <end position="235"/>
    </location>
</feature>